<evidence type="ECO:0000256" key="14">
    <source>
        <dbReference type="ARBA" id="ARBA00032738"/>
    </source>
</evidence>
<comment type="pathway">
    <text evidence="2">Siderophore biosynthesis.</text>
</comment>
<dbReference type="InterPro" id="IPR025700">
    <property type="entry name" value="Lys/Orn_oxygenase"/>
</dbReference>
<proteinExistence type="inferred from homology"/>
<keyword evidence="7" id="KW-0274">FAD</keyword>
<dbReference type="EMBL" id="FNON01000005">
    <property type="protein sequence ID" value="SDY48415.1"/>
    <property type="molecule type" value="Genomic_DNA"/>
</dbReference>
<sequence length="462" mass="51108">MYAAADFLAIVPAHWDEHRFAEPFETGERMTHRALELLAIGGGPANLALAIAIEELAPDDLSERSLVIERNETVAWQRGMLLPEAQSQVSFLKDLVTLRNPRSKFSFVNYLHSIGRLNEFINMGNFWPYRVEMSDYHQWVANSLEKVRLECARECQEIEPRRDSDGTLTGWVTHLADGSTIGSRYLVVGAGRDPYIPPVFAGLPDDRIIHSTQYLPRIAGLPGDVPYRVVVIGGAQSAAEMFDAVGNDLPGCHRTLVMRSIGLKTYENSKFTNELYFPSAVDDFFDAPPDAREQILREMHISNYSGLAASTLDDLYKQVYLDRMTGKGKLRIETMTDIASAREEGGEVVLELADRRTGTVEELRCDLVLLGTGFVREMPTMVRDLAASLGLEKIEVTRDYRLKIPGQADAACYLQGVNEATHGIGDSLLSMLAARGSDIAHDILADRAGRAVTLTSTSVTAN</sequence>
<dbReference type="Proteomes" id="UP000199515">
    <property type="component" value="Unassembled WGS sequence"/>
</dbReference>
<evidence type="ECO:0000256" key="11">
    <source>
        <dbReference type="ARBA" id="ARBA00029939"/>
    </source>
</evidence>
<comment type="similarity">
    <text evidence="3">Belongs to the lysine N(6)-hydroxylase/L-ornithine N(5)-oxygenase family.</text>
</comment>
<evidence type="ECO:0000256" key="5">
    <source>
        <dbReference type="ARBA" id="ARBA00016406"/>
    </source>
</evidence>
<evidence type="ECO:0000256" key="3">
    <source>
        <dbReference type="ARBA" id="ARBA00007588"/>
    </source>
</evidence>
<evidence type="ECO:0000256" key="6">
    <source>
        <dbReference type="ARBA" id="ARBA00022630"/>
    </source>
</evidence>
<evidence type="ECO:0000313" key="17">
    <source>
        <dbReference type="Proteomes" id="UP000199515"/>
    </source>
</evidence>
<evidence type="ECO:0000256" key="9">
    <source>
        <dbReference type="ARBA" id="ARBA00023002"/>
    </source>
</evidence>
<dbReference type="Pfam" id="PF13434">
    <property type="entry name" value="Lys_Orn_oxgnase"/>
    <property type="match status" value="1"/>
</dbReference>
<dbReference type="InterPro" id="IPR036188">
    <property type="entry name" value="FAD/NAD-bd_sf"/>
</dbReference>
<evidence type="ECO:0000256" key="4">
    <source>
        <dbReference type="ARBA" id="ARBA00013076"/>
    </source>
</evidence>
<dbReference type="SUPFAM" id="SSF51905">
    <property type="entry name" value="FAD/NAD(P)-binding domain"/>
    <property type="match status" value="2"/>
</dbReference>
<dbReference type="Gene3D" id="3.50.50.60">
    <property type="entry name" value="FAD/NAD(P)-binding domain"/>
    <property type="match status" value="1"/>
</dbReference>
<dbReference type="PRINTS" id="PR00368">
    <property type="entry name" value="FADPNR"/>
</dbReference>
<accession>A0A1H3K9F4</accession>
<organism evidence="16 17">
    <name type="scientific">Amycolatopsis xylanica</name>
    <dbReference type="NCBI Taxonomy" id="589385"/>
    <lineage>
        <taxon>Bacteria</taxon>
        <taxon>Bacillati</taxon>
        <taxon>Actinomycetota</taxon>
        <taxon>Actinomycetes</taxon>
        <taxon>Pseudonocardiales</taxon>
        <taxon>Pseudonocardiaceae</taxon>
        <taxon>Amycolatopsis</taxon>
    </lineage>
</organism>
<evidence type="ECO:0000256" key="1">
    <source>
        <dbReference type="ARBA" id="ARBA00001974"/>
    </source>
</evidence>
<evidence type="ECO:0000256" key="12">
    <source>
        <dbReference type="ARBA" id="ARBA00031158"/>
    </source>
</evidence>
<dbReference type="PANTHER" id="PTHR42802:SF1">
    <property type="entry name" value="L-ORNITHINE N(5)-MONOOXYGENASE"/>
    <property type="match status" value="1"/>
</dbReference>
<evidence type="ECO:0000256" key="15">
    <source>
        <dbReference type="ARBA" id="ARBA00048407"/>
    </source>
</evidence>
<reference evidence="16 17" key="1">
    <citation type="submission" date="2016-10" db="EMBL/GenBank/DDBJ databases">
        <authorList>
            <person name="de Groot N.N."/>
        </authorList>
    </citation>
    <scope>NUCLEOTIDE SEQUENCE [LARGE SCALE GENOMIC DNA]</scope>
    <source>
        <strain evidence="16 17">CPCC 202699</strain>
    </source>
</reference>
<dbReference type="PANTHER" id="PTHR42802">
    <property type="entry name" value="MONOOXYGENASE"/>
    <property type="match status" value="1"/>
</dbReference>
<dbReference type="GO" id="GO:0006879">
    <property type="term" value="P:intracellular iron ion homeostasis"/>
    <property type="evidence" value="ECO:0007669"/>
    <property type="project" value="TreeGrafter"/>
</dbReference>
<evidence type="ECO:0000256" key="8">
    <source>
        <dbReference type="ARBA" id="ARBA00022857"/>
    </source>
</evidence>
<keyword evidence="8" id="KW-0521">NADP</keyword>
<evidence type="ECO:0000256" key="2">
    <source>
        <dbReference type="ARBA" id="ARBA00004924"/>
    </source>
</evidence>
<evidence type="ECO:0000256" key="13">
    <source>
        <dbReference type="ARBA" id="ARBA00032493"/>
    </source>
</evidence>
<dbReference type="GO" id="GO:0047091">
    <property type="term" value="F:L-lysine 6-monooxygenase (NADPH) activity"/>
    <property type="evidence" value="ECO:0007669"/>
    <property type="project" value="UniProtKB-EC"/>
</dbReference>
<gene>
    <name evidence="16" type="ORF">SAMN05421504_105692</name>
</gene>
<keyword evidence="9" id="KW-0560">Oxidoreductase</keyword>
<dbReference type="STRING" id="589385.SAMN05421504_105692"/>
<evidence type="ECO:0000256" key="10">
    <source>
        <dbReference type="ARBA" id="ARBA00023033"/>
    </source>
</evidence>
<evidence type="ECO:0000313" key="16">
    <source>
        <dbReference type="EMBL" id="SDY48415.1"/>
    </source>
</evidence>
<dbReference type="AlphaFoldDB" id="A0A1H3K9F4"/>
<keyword evidence="17" id="KW-1185">Reference proteome</keyword>
<keyword evidence="10" id="KW-0503">Monooxygenase</keyword>
<dbReference type="EC" id="1.14.13.59" evidence="4"/>
<comment type="cofactor">
    <cofactor evidence="1">
        <name>FAD</name>
        <dbReference type="ChEBI" id="CHEBI:57692"/>
    </cofactor>
</comment>
<keyword evidence="6" id="KW-0285">Flavoprotein</keyword>
<name>A0A1H3K9F4_9PSEU</name>
<protein>
    <recommendedName>
        <fullName evidence="5">L-lysine N6-monooxygenase MbtG</fullName>
        <ecNumber evidence="4">1.14.13.59</ecNumber>
    </recommendedName>
    <alternativeName>
        <fullName evidence="14">Lysine 6-N-hydroxylase</fullName>
    </alternativeName>
    <alternativeName>
        <fullName evidence="13">Lysine N6-hydroxylase</fullName>
    </alternativeName>
    <alternativeName>
        <fullName evidence="11">Lysine-N-oxygenase</fullName>
    </alternativeName>
    <alternativeName>
        <fullName evidence="12">Mycobactin synthase protein G</fullName>
    </alternativeName>
</protein>
<comment type="catalytic activity">
    <reaction evidence="15">
        <text>L-lysine + NADPH + O2 = N(6)-hydroxy-L-lysine + NADP(+) + H2O</text>
        <dbReference type="Rhea" id="RHEA:23228"/>
        <dbReference type="ChEBI" id="CHEBI:15377"/>
        <dbReference type="ChEBI" id="CHEBI:15379"/>
        <dbReference type="ChEBI" id="CHEBI:32551"/>
        <dbReference type="ChEBI" id="CHEBI:57783"/>
        <dbReference type="ChEBI" id="CHEBI:57820"/>
        <dbReference type="ChEBI" id="CHEBI:58349"/>
        <dbReference type="EC" id="1.14.13.59"/>
    </reaction>
</comment>
<evidence type="ECO:0000256" key="7">
    <source>
        <dbReference type="ARBA" id="ARBA00022827"/>
    </source>
</evidence>